<sequence>MTLLFKWLFLLSLAYSVQIVVFADHFDSAVSDVACFFQARLSSFVERCKFGRLLLDRLSQPTDILSKMDQLSEIELDSKLKDIYEYSGKINYFPLYSNTSIRHENETIRKFYDVLTDLGDSAMRAHLSD</sequence>
<dbReference type="EMBL" id="NNAY01000420">
    <property type="protein sequence ID" value="OXU28521.1"/>
    <property type="molecule type" value="Genomic_DNA"/>
</dbReference>
<gene>
    <name evidence="2" type="ORF">TSAR_016152</name>
</gene>
<evidence type="ECO:0000313" key="2">
    <source>
        <dbReference type="EMBL" id="OXU28521.1"/>
    </source>
</evidence>
<feature type="signal peptide" evidence="1">
    <location>
        <begin position="1"/>
        <end position="19"/>
    </location>
</feature>
<protein>
    <submittedName>
        <fullName evidence="2">Uncharacterized protein</fullName>
    </submittedName>
</protein>
<dbReference type="Proteomes" id="UP000215335">
    <property type="component" value="Unassembled WGS sequence"/>
</dbReference>
<organism evidence="2 3">
    <name type="scientific">Trichomalopsis sarcophagae</name>
    <dbReference type="NCBI Taxonomy" id="543379"/>
    <lineage>
        <taxon>Eukaryota</taxon>
        <taxon>Metazoa</taxon>
        <taxon>Ecdysozoa</taxon>
        <taxon>Arthropoda</taxon>
        <taxon>Hexapoda</taxon>
        <taxon>Insecta</taxon>
        <taxon>Pterygota</taxon>
        <taxon>Neoptera</taxon>
        <taxon>Endopterygota</taxon>
        <taxon>Hymenoptera</taxon>
        <taxon>Apocrita</taxon>
        <taxon>Proctotrupomorpha</taxon>
        <taxon>Chalcidoidea</taxon>
        <taxon>Pteromalidae</taxon>
        <taxon>Pteromalinae</taxon>
        <taxon>Trichomalopsis</taxon>
    </lineage>
</organism>
<accession>A0A232FCH5</accession>
<name>A0A232FCH5_9HYME</name>
<evidence type="ECO:0000313" key="3">
    <source>
        <dbReference type="Proteomes" id="UP000215335"/>
    </source>
</evidence>
<keyword evidence="3" id="KW-1185">Reference proteome</keyword>
<reference evidence="2 3" key="1">
    <citation type="journal article" date="2017" name="Curr. Biol.">
        <title>The Evolution of Venom by Co-option of Single-Copy Genes.</title>
        <authorList>
            <person name="Martinson E.O."/>
            <person name="Mrinalini"/>
            <person name="Kelkar Y.D."/>
            <person name="Chang C.H."/>
            <person name="Werren J.H."/>
        </authorList>
    </citation>
    <scope>NUCLEOTIDE SEQUENCE [LARGE SCALE GENOMIC DNA]</scope>
    <source>
        <strain evidence="2 3">Alberta</strain>
        <tissue evidence="2">Whole body</tissue>
    </source>
</reference>
<comment type="caution">
    <text evidence="2">The sequence shown here is derived from an EMBL/GenBank/DDBJ whole genome shotgun (WGS) entry which is preliminary data.</text>
</comment>
<evidence type="ECO:0000256" key="1">
    <source>
        <dbReference type="SAM" id="SignalP"/>
    </source>
</evidence>
<proteinExistence type="predicted"/>
<keyword evidence="1" id="KW-0732">Signal</keyword>
<feature type="chain" id="PRO_5013099287" evidence="1">
    <location>
        <begin position="20"/>
        <end position="129"/>
    </location>
</feature>
<dbReference type="AlphaFoldDB" id="A0A232FCH5"/>